<dbReference type="EC" id="3.1.-.-" evidence="13"/>
<dbReference type="HAMAP" id="MF_01480">
    <property type="entry name" value="Cas9"/>
    <property type="match status" value="1"/>
</dbReference>
<dbReference type="Pfam" id="PF22702">
    <property type="entry name" value="Cas9_RuvC"/>
    <property type="match status" value="1"/>
</dbReference>
<dbReference type="GO" id="GO:0043571">
    <property type="term" value="P:maintenance of CRISPR repeat elements"/>
    <property type="evidence" value="ECO:0007669"/>
    <property type="project" value="UniProtKB-UniRule"/>
</dbReference>
<evidence type="ECO:0000256" key="3">
    <source>
        <dbReference type="ARBA" id="ARBA00022722"/>
    </source>
</evidence>
<dbReference type="InterPro" id="IPR032237">
    <property type="entry name" value="Cas9_PI"/>
</dbReference>
<proteinExistence type="inferred from homology"/>
<feature type="binding site" evidence="13">
    <location>
        <position position="13"/>
    </location>
    <ligand>
        <name>Mg(2+)</name>
        <dbReference type="ChEBI" id="CHEBI:18420"/>
        <label>2</label>
    </ligand>
</feature>
<comment type="caution">
    <text evidence="15">The sequence shown here is derived from an EMBL/GenBank/DDBJ whole genome shotgun (WGS) entry which is preliminary data.</text>
</comment>
<evidence type="ECO:0000256" key="8">
    <source>
        <dbReference type="ARBA" id="ARBA00022884"/>
    </source>
</evidence>
<feature type="active site" description="Proton acceptor for HNH nuclease domain" evidence="13">
    <location>
        <position position="856"/>
    </location>
</feature>
<dbReference type="GO" id="GO:0046872">
    <property type="term" value="F:metal ion binding"/>
    <property type="evidence" value="ECO:0007669"/>
    <property type="project" value="UniProtKB-UniRule"/>
</dbReference>
<dbReference type="Pfam" id="PF16593">
    <property type="entry name" value="Cas9-BH"/>
    <property type="match status" value="1"/>
</dbReference>
<dbReference type="InterPro" id="IPR033114">
    <property type="entry name" value="HNH_CAS9"/>
</dbReference>
<evidence type="ECO:0000256" key="10">
    <source>
        <dbReference type="ARBA" id="ARBA00023125"/>
    </source>
</evidence>
<dbReference type="InterPro" id="IPR028629">
    <property type="entry name" value="Cas9"/>
</dbReference>
<dbReference type="PROSITE" id="PS51749">
    <property type="entry name" value="HNH_CAS9"/>
    <property type="match status" value="1"/>
</dbReference>
<evidence type="ECO:0000256" key="1">
    <source>
        <dbReference type="ARBA" id="ARBA00001946"/>
    </source>
</evidence>
<dbReference type="GO" id="GO:0003677">
    <property type="term" value="F:DNA binding"/>
    <property type="evidence" value="ECO:0007669"/>
    <property type="project" value="UniProtKB-UniRule"/>
</dbReference>
<dbReference type="GO" id="GO:0003723">
    <property type="term" value="F:RNA binding"/>
    <property type="evidence" value="ECO:0007669"/>
    <property type="project" value="UniProtKB-UniRule"/>
</dbReference>
<keyword evidence="10 13" id="KW-0238">DNA-binding</keyword>
<evidence type="ECO:0000256" key="7">
    <source>
        <dbReference type="ARBA" id="ARBA00022842"/>
    </source>
</evidence>
<feature type="binding site" evidence="13">
    <location>
        <position position="765"/>
    </location>
    <ligand>
        <name>Mg(2+)</name>
        <dbReference type="ChEBI" id="CHEBI:18420"/>
        <label>1</label>
    </ligand>
</feature>
<dbReference type="RefSeq" id="WP_057888291.1">
    <property type="nucleotide sequence ID" value="NZ_AZEZ01000078.1"/>
</dbReference>
<dbReference type="InterPro" id="IPR036397">
    <property type="entry name" value="RNaseH_sf"/>
</dbReference>
<feature type="active site" description="For RuvC-like nuclease domain" evidence="13">
    <location>
        <position position="13"/>
    </location>
</feature>
<dbReference type="InterPro" id="IPR032240">
    <property type="entry name" value="Cas9_REC"/>
</dbReference>
<dbReference type="GO" id="GO:0051607">
    <property type="term" value="P:defense response to virus"/>
    <property type="evidence" value="ECO:0007669"/>
    <property type="project" value="UniProtKB-UniRule"/>
</dbReference>
<dbReference type="PATRIC" id="fig|1423770.3.peg.819"/>
<evidence type="ECO:0000256" key="13">
    <source>
        <dbReference type="HAMAP-Rule" id="MF_01480"/>
    </source>
</evidence>
<keyword evidence="4 13" id="KW-0479">Metal-binding</keyword>
<dbReference type="GO" id="GO:0004519">
    <property type="term" value="F:endonuclease activity"/>
    <property type="evidence" value="ECO:0007669"/>
    <property type="project" value="UniProtKB-UniRule"/>
</dbReference>
<dbReference type="Gene3D" id="3.30.420.10">
    <property type="entry name" value="Ribonuclease H-like superfamily/Ribonuclease H"/>
    <property type="match status" value="1"/>
</dbReference>
<comment type="similarity">
    <text evidence="13">Belongs to the CRISPR-associated Cas9 family.</text>
</comment>
<evidence type="ECO:0000256" key="6">
    <source>
        <dbReference type="ARBA" id="ARBA00022801"/>
    </source>
</evidence>
<dbReference type="OrthoDB" id="9757607at2"/>
<dbReference type="InterPro" id="IPR032239">
    <property type="entry name" value="Cas9-BH"/>
</dbReference>
<protein>
    <recommendedName>
        <fullName evidence="13">CRISPR-associated endonuclease Cas9</fullName>
        <ecNumber evidence="13">3.1.-.-</ecNumber>
    </recommendedName>
</protein>
<keyword evidence="9 13" id="KW-0051">Antiviral defense</keyword>
<gene>
    <name evidence="13" type="primary">cas9</name>
    <name evidence="15" type="ORF">FD29_GL000796</name>
</gene>
<dbReference type="Proteomes" id="UP000050872">
    <property type="component" value="Unassembled WGS sequence"/>
</dbReference>
<dbReference type="Pfam" id="PF16595">
    <property type="entry name" value="Cas9_PI"/>
    <property type="match status" value="1"/>
</dbReference>
<dbReference type="Pfam" id="PF13395">
    <property type="entry name" value="HNH_4"/>
    <property type="match status" value="1"/>
</dbReference>
<evidence type="ECO:0000256" key="9">
    <source>
        <dbReference type="ARBA" id="ARBA00023118"/>
    </source>
</evidence>
<accession>A0A0R1QGB6</accession>
<comment type="domain">
    <text evidence="13">Has 2 endonuclease domains. The discontinuous RuvC-like domain cleaves the target DNA noncomplementary to crRNA while the HNH nuclease domain cleaves the target DNA complementary to crRNA.</text>
</comment>
<keyword evidence="7 13" id="KW-0460">Magnesium</keyword>
<keyword evidence="5 13" id="KW-0255">Endonuclease</keyword>
<organism evidence="15 16">
    <name type="scientific">Companilactobacillus mindensis DSM 14500</name>
    <dbReference type="NCBI Taxonomy" id="1423770"/>
    <lineage>
        <taxon>Bacteria</taxon>
        <taxon>Bacillati</taxon>
        <taxon>Bacillota</taxon>
        <taxon>Bacilli</taxon>
        <taxon>Lactobacillales</taxon>
        <taxon>Lactobacillaceae</taxon>
        <taxon>Companilactobacillus</taxon>
    </lineage>
</organism>
<comment type="similarity">
    <text evidence="2">Belongs to the CRISPR-associated protein Cas9 family. Subtype II-A subfamily.</text>
</comment>
<feature type="binding site" evidence="13">
    <location>
        <position position="13"/>
    </location>
    <ligand>
        <name>Mg(2+)</name>
        <dbReference type="ChEBI" id="CHEBI:18420"/>
        <label>1</label>
    </ligand>
</feature>
<dbReference type="GO" id="GO:0016787">
    <property type="term" value="F:hydrolase activity"/>
    <property type="evidence" value="ECO:0007669"/>
    <property type="project" value="UniProtKB-KW"/>
</dbReference>
<name>A0A0R1QGB6_9LACO</name>
<keyword evidence="16" id="KW-1185">Reference proteome</keyword>
<evidence type="ECO:0000256" key="5">
    <source>
        <dbReference type="ARBA" id="ARBA00022759"/>
    </source>
</evidence>
<feature type="binding site" evidence="13">
    <location>
        <position position="1000"/>
    </location>
    <ligand>
        <name>Mg(2+)</name>
        <dbReference type="ChEBI" id="CHEBI:18420"/>
        <label>2</label>
    </ligand>
</feature>
<evidence type="ECO:0000313" key="15">
    <source>
        <dbReference type="EMBL" id="KRL43550.1"/>
    </source>
</evidence>
<keyword evidence="8 13" id="KW-0694">RNA-binding</keyword>
<dbReference type="STRING" id="1423770.FD29_GL000796"/>
<feature type="domain" description="HNH Cas9-type" evidence="14">
    <location>
        <begin position="783"/>
        <end position="935"/>
    </location>
</feature>
<reference evidence="15 16" key="1">
    <citation type="journal article" date="2015" name="Genome Announc.">
        <title>Expanding the biotechnology potential of lactobacilli through comparative genomics of 213 strains and associated genera.</title>
        <authorList>
            <person name="Sun Z."/>
            <person name="Harris H.M."/>
            <person name="McCann A."/>
            <person name="Guo C."/>
            <person name="Argimon S."/>
            <person name="Zhang W."/>
            <person name="Yang X."/>
            <person name="Jeffery I.B."/>
            <person name="Cooney J.C."/>
            <person name="Kagawa T.F."/>
            <person name="Liu W."/>
            <person name="Song Y."/>
            <person name="Salvetti E."/>
            <person name="Wrobel A."/>
            <person name="Rasinkangas P."/>
            <person name="Parkhill J."/>
            <person name="Rea M.C."/>
            <person name="O'Sullivan O."/>
            <person name="Ritari J."/>
            <person name="Douillard F.P."/>
            <person name="Paul Ross R."/>
            <person name="Yang R."/>
            <person name="Briner A.E."/>
            <person name="Felis G.E."/>
            <person name="de Vos W.M."/>
            <person name="Barrangou R."/>
            <person name="Klaenhammer T.R."/>
            <person name="Caufield P.W."/>
            <person name="Cui Y."/>
            <person name="Zhang H."/>
            <person name="O'Toole P.W."/>
        </authorList>
    </citation>
    <scope>NUCLEOTIDE SEQUENCE [LARGE SCALE GENOMIC DNA]</scope>
    <source>
        <strain evidence="15 16">DSM 14500</strain>
    </source>
</reference>
<keyword evidence="6 13" id="KW-0378">Hydrolase</keyword>
<evidence type="ECO:0000256" key="11">
    <source>
        <dbReference type="ARBA" id="ARBA00023211"/>
    </source>
</evidence>
<dbReference type="InterPro" id="IPR003615">
    <property type="entry name" value="HNH_nuc"/>
</dbReference>
<evidence type="ECO:0000259" key="14">
    <source>
        <dbReference type="PROSITE" id="PS51749"/>
    </source>
</evidence>
<dbReference type="NCBIfam" id="TIGR01865">
    <property type="entry name" value="cas_Csn1"/>
    <property type="match status" value="1"/>
</dbReference>
<evidence type="ECO:0000256" key="12">
    <source>
        <dbReference type="ARBA" id="ARBA00046380"/>
    </source>
</evidence>
<comment type="function">
    <text evidence="13">CRISPR (clustered regularly interspaced short palindromic repeat) is an adaptive immune system that provides protection against mobile genetic elements (viruses, transposable elements and conjugative plasmids). CRISPR clusters contain spacers, sequences complementary to antecedent mobile elements, and target invading nucleic acids. CRISPR clusters are transcribed and processed into CRISPR RNA (crRNA). In type II CRISPR systems correct processing of pre-crRNA requires a trans-encoded small RNA (tracrRNA), endogenous ribonuclease 3 (rnc) and this protein. The tracrRNA serves as a guide for ribonuclease 3-aided processing of pre-crRNA. Subsequently Cas9/crRNA/tracrRNA endonucleolytically cleaves linear or circular dsDNA target complementary to the spacer; Cas9 is inactive in the absence of the 2 guide RNAs (gRNA). Cas9 recognizes the protospacer adjacent motif (PAM) in the CRISPR repeat sequences to help distinguish self versus nonself, as targets within the bacterial CRISPR locus do not have PAMs. PAM recognition is also required for catalytic activity.</text>
</comment>
<evidence type="ECO:0000256" key="4">
    <source>
        <dbReference type="ARBA" id="ARBA00022723"/>
    </source>
</evidence>
<feature type="binding site" evidence="13">
    <location>
        <position position="769"/>
    </location>
    <ligand>
        <name>Mg(2+)</name>
        <dbReference type="ChEBI" id="CHEBI:18420"/>
        <label>2</label>
    </ligand>
</feature>
<keyword evidence="3 13" id="KW-0540">Nuclease</keyword>
<dbReference type="Pfam" id="PF16592">
    <property type="entry name" value="Cas9_REC"/>
    <property type="match status" value="1"/>
</dbReference>
<comment type="subunit">
    <text evidence="12 13">Monomer. Binds crRNA and tracrRNA.</text>
</comment>
<keyword evidence="11" id="KW-0464">Manganese</keyword>
<evidence type="ECO:0000313" key="16">
    <source>
        <dbReference type="Proteomes" id="UP000050872"/>
    </source>
</evidence>
<feature type="binding site" evidence="13">
    <location>
        <position position="769"/>
    </location>
    <ligand>
        <name>Mg(2+)</name>
        <dbReference type="ChEBI" id="CHEBI:18420"/>
        <label>1</label>
    </ligand>
</feature>
<sequence>MNDRNKKYNIGLDIGTGSVGWAVTDNNYNLLHAKKKNLWGIRLFDGAETAASRRTFRSTRRRYRRRRNRINWLNEIFADELAKKDQSFLVRMNSSWVSKKDKIRQRDQYNLFMDSDYTDVEYHREFPTIFHLRKRLIEDKSQADIRLVYLALHNIIKYRGNFTYEHQNFDVSHMDSGLALLLNQLNQQLQAFEVAFPDETNFESMSTILLEKKTPTQKIDEIVDQIQPEKDLLQITKNIMKMLLGNKADLVKIFSLDSDDKITVEFSSNSIEQDLSNLEETLSDEQFNIITLANSIYSSIVLNDILSGETYLSFAKARQYSDHKKDLAKLKTMWRESPDRKAVGKAKKAYDDYLHSGKYGIEDFYKDMSKFLETATPVELAKEANEKILNKSYLLKQRNNENGVIPFQLNKNEMIEIINNQAKYYPFLAENKDKLLSILSFRIPYYVGPLQSKKDNPFAWMEKKSQGKIRPWNFDEIVDREASSNNFIRRMTSTDTYLIGEPVLPLKSPIYQKYEVLNELSNVRINADEVDNPLGDKLSVDLKQAIYNELFLKHRSVSKALLTKWLINQSYFQNPQISGLADSKKFNSGLTTYHDFKKIFGEDFVNDPTNQSQLEQLAEWLTIFEDKKILKIKLDDSQFNCTPEQIKKIAGMRYQGWGRLSKKLLCDIKTTTVTSKNHQQASYSILDLMWNTNRNFISVLKNDTYKFEDKIQTFNLDKNEAATPQAMIDELQTSPALKRGIRQSVTIIQELVKFMGHAPEHIFLEFTREDDVSSLTKSRDSRLNKLYARIAKNTKKTDDELKKSLLPSSDIKATLKANKNNLSNDRLMLYYLQMGKSLYSNQPLDINRLSEYQIDHILPQSYIKDNSLENRALVLASENQHKSSDLLLKPEIINQNIARWRYMKDAGLMGPKKFKNLTRIQITDSDQNNFINRQLVQTSQIIKHVSNILDSMYGDQGTQCVETRAHLSTEFRKAFSNEDDNYHFQHPEFVKNRNINDYHHAQDAYLACLLGLYQMKKYPTDNMILLKKEYKRFFSNTKKIYDKKHHFPDYVKNGWIIGSMFNGEKYVDEETGQIIWDQQTKDMVSCIFQYKQYNVTKRTEAANGEFYNQTVYKKDPNEKRKLISLKQGLDTKLYGGYSGDNPAYIVLVKIDDKKNKLVKMPIRLAEQVDNKTIDLQTWLEENVPHKKGIQVLKTKIPLGQVIYSKKNGYLALKSDTEIVNAQQLVLPYGYVALLTLLQKMPENKYDEVLACYDDGILDNIFVAIIDKMKHFYPYYSGELKTLSDNIDNFKESPDVNKIKTLQQLLLLLHASSTTASIEFNNVKKNSLGRKPNSINIQNTDLLSFSATGLYESRIHID</sequence>
<comment type="cofactor">
    <cofactor evidence="1 13">
        <name>Mg(2+)</name>
        <dbReference type="ChEBI" id="CHEBI:18420"/>
    </cofactor>
</comment>
<dbReference type="EMBL" id="AZEZ01000078">
    <property type="protein sequence ID" value="KRL43550.1"/>
    <property type="molecule type" value="Genomic_DNA"/>
</dbReference>
<evidence type="ECO:0000256" key="2">
    <source>
        <dbReference type="ARBA" id="ARBA00005244"/>
    </source>
</evidence>
<dbReference type="InterPro" id="IPR055228">
    <property type="entry name" value="Cas9_RuvC"/>
</dbReference>